<dbReference type="RefSeq" id="XP_024743849.1">
    <property type="nucleotide sequence ID" value="XM_024882251.1"/>
</dbReference>
<sequence length="276" mass="30348">MVYGLWPMAYGLWSVDCGLWSAVCDPSPVVWSVRVAAQQPAAATGHYFAALRRVSALAEKCTEWSASAQPSLFHDRVVPELCLSLPDGGTRAACPQLECCNMAAAPLRQGRPWTVNRRLVLLSTSPASTGQVLFVNREICVVNRDICFIKFVMSFKVEPVCTACTACTVPARRRYFRHPCPRQGHGKDVMIPIPLHPTPSHPRFLSAVACAERDALLCPSLLRSIYVIRIEGRAPLSPAPSRPTRGVDGRAAADYSKTRAESQSEPRRHAATQTYF</sequence>
<dbReference type="EMBL" id="KZ613740">
    <property type="protein sequence ID" value="PMD66945.1"/>
    <property type="molecule type" value="Genomic_DNA"/>
</dbReference>
<dbReference type="Proteomes" id="UP000235371">
    <property type="component" value="Unassembled WGS sequence"/>
</dbReference>
<proteinExistence type="predicted"/>
<feature type="region of interest" description="Disordered" evidence="1">
    <location>
        <begin position="237"/>
        <end position="276"/>
    </location>
</feature>
<keyword evidence="3" id="KW-1185">Reference proteome</keyword>
<gene>
    <name evidence="2" type="ORF">K444DRAFT_623193</name>
</gene>
<reference evidence="2 3" key="1">
    <citation type="submission" date="2016-04" db="EMBL/GenBank/DDBJ databases">
        <title>A degradative enzymes factory behind the ericoid mycorrhizal symbiosis.</title>
        <authorList>
            <consortium name="DOE Joint Genome Institute"/>
            <person name="Martino E."/>
            <person name="Morin E."/>
            <person name="Grelet G."/>
            <person name="Kuo A."/>
            <person name="Kohler A."/>
            <person name="Daghino S."/>
            <person name="Barry K."/>
            <person name="Choi C."/>
            <person name="Cichocki N."/>
            <person name="Clum A."/>
            <person name="Copeland A."/>
            <person name="Hainaut M."/>
            <person name="Haridas S."/>
            <person name="Labutti K."/>
            <person name="Lindquist E."/>
            <person name="Lipzen A."/>
            <person name="Khouja H.-R."/>
            <person name="Murat C."/>
            <person name="Ohm R."/>
            <person name="Olson A."/>
            <person name="Spatafora J."/>
            <person name="Veneault-Fourrey C."/>
            <person name="Henrissat B."/>
            <person name="Grigoriev I."/>
            <person name="Martin F."/>
            <person name="Perotto S."/>
        </authorList>
    </citation>
    <scope>NUCLEOTIDE SEQUENCE [LARGE SCALE GENOMIC DNA]</scope>
    <source>
        <strain evidence="2 3">E</strain>
    </source>
</reference>
<name>A0A2J6TVB4_9HELO</name>
<evidence type="ECO:0000313" key="2">
    <source>
        <dbReference type="EMBL" id="PMD66945.1"/>
    </source>
</evidence>
<feature type="compositionally biased region" description="Basic and acidic residues" evidence="1">
    <location>
        <begin position="256"/>
        <end position="268"/>
    </location>
</feature>
<dbReference type="InParanoid" id="A0A2J6TVB4"/>
<dbReference type="GeneID" id="36590328"/>
<protein>
    <submittedName>
        <fullName evidence="2">Uncharacterized protein</fullName>
    </submittedName>
</protein>
<evidence type="ECO:0000313" key="3">
    <source>
        <dbReference type="Proteomes" id="UP000235371"/>
    </source>
</evidence>
<evidence type="ECO:0000256" key="1">
    <source>
        <dbReference type="SAM" id="MobiDB-lite"/>
    </source>
</evidence>
<accession>A0A2J6TVB4</accession>
<organism evidence="2 3">
    <name type="scientific">Hyaloscypha bicolor E</name>
    <dbReference type="NCBI Taxonomy" id="1095630"/>
    <lineage>
        <taxon>Eukaryota</taxon>
        <taxon>Fungi</taxon>
        <taxon>Dikarya</taxon>
        <taxon>Ascomycota</taxon>
        <taxon>Pezizomycotina</taxon>
        <taxon>Leotiomycetes</taxon>
        <taxon>Helotiales</taxon>
        <taxon>Hyaloscyphaceae</taxon>
        <taxon>Hyaloscypha</taxon>
        <taxon>Hyaloscypha bicolor</taxon>
    </lineage>
</organism>
<dbReference type="AlphaFoldDB" id="A0A2J6TVB4"/>